<comment type="caution">
    <text evidence="1">The sequence shown here is derived from an EMBL/GenBank/DDBJ whole genome shotgun (WGS) entry which is preliminary data.</text>
</comment>
<evidence type="ECO:0000313" key="2">
    <source>
        <dbReference type="Proteomes" id="UP001075354"/>
    </source>
</evidence>
<sequence length="109" mass="12272">MTSPLKRLWSIGHQESRLTQWVRAKRRAQERRQQPQAHRRFSDDQHACRGCHANYFREAAQRRADWMTCSGCGGWYHVRCAGGSVGSGVQAVSAARDRTPLALCGQCAS</sequence>
<dbReference type="Proteomes" id="UP001075354">
    <property type="component" value="Chromosome 1"/>
</dbReference>
<evidence type="ECO:0000313" key="1">
    <source>
        <dbReference type="EMBL" id="KAJ1531750.1"/>
    </source>
</evidence>
<gene>
    <name evidence="1" type="ORF">ONE63_000413</name>
</gene>
<evidence type="ECO:0008006" key="3">
    <source>
        <dbReference type="Google" id="ProtNLM"/>
    </source>
</evidence>
<dbReference type="AlphaFoldDB" id="A0AAV7Y4F7"/>
<name>A0AAV7Y4F7_9NEOP</name>
<proteinExistence type="predicted"/>
<protein>
    <recommendedName>
        <fullName evidence="3">Zinc finger PHD-type domain-containing protein</fullName>
    </recommendedName>
</protein>
<dbReference type="Gene3D" id="3.30.40.10">
    <property type="entry name" value="Zinc/RING finger domain, C3HC4 (zinc finger)"/>
    <property type="match status" value="1"/>
</dbReference>
<reference evidence="1" key="1">
    <citation type="submission" date="2022-12" db="EMBL/GenBank/DDBJ databases">
        <title>Chromosome-level genome assembly of the bean flower thrips Megalurothrips usitatus.</title>
        <authorList>
            <person name="Ma L."/>
            <person name="Liu Q."/>
            <person name="Li H."/>
            <person name="Cai W."/>
        </authorList>
    </citation>
    <scope>NUCLEOTIDE SEQUENCE</scope>
    <source>
        <strain evidence="1">Cailab_2022a</strain>
    </source>
</reference>
<dbReference type="EMBL" id="JAPTSV010000001">
    <property type="protein sequence ID" value="KAJ1531750.1"/>
    <property type="molecule type" value="Genomic_DNA"/>
</dbReference>
<keyword evidence="2" id="KW-1185">Reference proteome</keyword>
<dbReference type="InterPro" id="IPR013083">
    <property type="entry name" value="Znf_RING/FYVE/PHD"/>
</dbReference>
<accession>A0AAV7Y4F7</accession>
<organism evidence="1 2">
    <name type="scientific">Megalurothrips usitatus</name>
    <name type="common">bean blossom thrips</name>
    <dbReference type="NCBI Taxonomy" id="439358"/>
    <lineage>
        <taxon>Eukaryota</taxon>
        <taxon>Metazoa</taxon>
        <taxon>Ecdysozoa</taxon>
        <taxon>Arthropoda</taxon>
        <taxon>Hexapoda</taxon>
        <taxon>Insecta</taxon>
        <taxon>Pterygota</taxon>
        <taxon>Neoptera</taxon>
        <taxon>Paraneoptera</taxon>
        <taxon>Thysanoptera</taxon>
        <taxon>Terebrantia</taxon>
        <taxon>Thripoidea</taxon>
        <taxon>Thripidae</taxon>
        <taxon>Megalurothrips</taxon>
    </lineage>
</organism>